<evidence type="ECO:0000259" key="2">
    <source>
        <dbReference type="Pfam" id="PF03707"/>
    </source>
</evidence>
<gene>
    <name evidence="3" type="ORF">PG996_004569</name>
</gene>
<proteinExistence type="predicted"/>
<dbReference type="Proteomes" id="UP001446871">
    <property type="component" value="Unassembled WGS sequence"/>
</dbReference>
<organism evidence="3 4">
    <name type="scientific">Apiospora saccharicola</name>
    <dbReference type="NCBI Taxonomy" id="335842"/>
    <lineage>
        <taxon>Eukaryota</taxon>
        <taxon>Fungi</taxon>
        <taxon>Dikarya</taxon>
        <taxon>Ascomycota</taxon>
        <taxon>Pezizomycotina</taxon>
        <taxon>Sordariomycetes</taxon>
        <taxon>Xylariomycetidae</taxon>
        <taxon>Amphisphaeriales</taxon>
        <taxon>Apiosporaceae</taxon>
        <taxon>Apiospora</taxon>
    </lineage>
</organism>
<dbReference type="Pfam" id="PF03707">
    <property type="entry name" value="MHYT"/>
    <property type="match status" value="1"/>
</dbReference>
<evidence type="ECO:0000313" key="4">
    <source>
        <dbReference type="Proteomes" id="UP001446871"/>
    </source>
</evidence>
<comment type="caution">
    <text evidence="3">The sequence shown here is derived from an EMBL/GenBank/DDBJ whole genome shotgun (WGS) entry which is preliminary data.</text>
</comment>
<dbReference type="PANTHER" id="PTHR35152">
    <property type="entry name" value="DOMAIN SIGNALLING PROTEIN, PUTATIVE (AFU_ORTHOLOGUE AFUA_5G11310)-RELATED"/>
    <property type="match status" value="1"/>
</dbReference>
<keyword evidence="4" id="KW-1185">Reference proteome</keyword>
<feature type="transmembrane region" description="Helical" evidence="1">
    <location>
        <begin position="20"/>
        <end position="40"/>
    </location>
</feature>
<keyword evidence="1" id="KW-0472">Membrane</keyword>
<name>A0ABR1W4I7_9PEZI</name>
<sequence>MSTADELLQQYQGQIVPRSFNAGFVTLSYIVSLIGAAATLELMNRRTSRNGYFNHFLLVSSSITMGGIAIWCMHYIGNRAIELADGQLELQIAYSAGFTALSFSSP</sequence>
<dbReference type="EMBL" id="JAQQWM010000002">
    <property type="protein sequence ID" value="KAK8078399.1"/>
    <property type="molecule type" value="Genomic_DNA"/>
</dbReference>
<evidence type="ECO:0000313" key="3">
    <source>
        <dbReference type="EMBL" id="KAK8078399.1"/>
    </source>
</evidence>
<feature type="transmembrane region" description="Helical" evidence="1">
    <location>
        <begin position="52"/>
        <end position="76"/>
    </location>
</feature>
<protein>
    <recommendedName>
        <fullName evidence="2">MHYT domain-containing protein</fullName>
    </recommendedName>
</protein>
<keyword evidence="1" id="KW-0812">Transmembrane</keyword>
<keyword evidence="1" id="KW-1133">Transmembrane helix</keyword>
<dbReference type="PANTHER" id="PTHR35152:SF1">
    <property type="entry name" value="DOMAIN SIGNALLING PROTEIN, PUTATIVE (AFU_ORTHOLOGUE AFUA_5G11310)-RELATED"/>
    <property type="match status" value="1"/>
</dbReference>
<reference evidence="3 4" key="1">
    <citation type="submission" date="2023-01" db="EMBL/GenBank/DDBJ databases">
        <title>Analysis of 21 Apiospora genomes using comparative genomics revels a genus with tremendous synthesis potential of carbohydrate active enzymes and secondary metabolites.</title>
        <authorList>
            <person name="Sorensen T."/>
        </authorList>
    </citation>
    <scope>NUCLEOTIDE SEQUENCE [LARGE SCALE GENOMIC DNA]</scope>
    <source>
        <strain evidence="3 4">CBS 83171</strain>
    </source>
</reference>
<evidence type="ECO:0000256" key="1">
    <source>
        <dbReference type="SAM" id="Phobius"/>
    </source>
</evidence>
<accession>A0ABR1W4I7</accession>
<dbReference type="InterPro" id="IPR005330">
    <property type="entry name" value="MHYT_dom"/>
</dbReference>
<feature type="domain" description="MHYT" evidence="2">
    <location>
        <begin position="67"/>
        <end position="103"/>
    </location>
</feature>